<proteinExistence type="predicted"/>
<dbReference type="InterPro" id="IPR000719">
    <property type="entry name" value="Prot_kinase_dom"/>
</dbReference>
<keyword evidence="3" id="KW-0547">Nucleotide-binding</keyword>
<dbReference type="EMBL" id="JAHRIN010001020">
    <property type="protein sequence ID" value="MEQ2191629.1"/>
    <property type="molecule type" value="Genomic_DNA"/>
</dbReference>
<evidence type="ECO:0000259" key="6">
    <source>
        <dbReference type="PROSITE" id="PS50011"/>
    </source>
</evidence>
<evidence type="ECO:0000256" key="3">
    <source>
        <dbReference type="ARBA" id="ARBA00022741"/>
    </source>
</evidence>
<evidence type="ECO:0000256" key="1">
    <source>
        <dbReference type="ARBA" id="ARBA00022527"/>
    </source>
</evidence>
<evidence type="ECO:0000256" key="4">
    <source>
        <dbReference type="ARBA" id="ARBA00022777"/>
    </source>
</evidence>
<protein>
    <recommendedName>
        <fullName evidence="6">Protein kinase domain-containing protein</fullName>
    </recommendedName>
</protein>
<dbReference type="InterPro" id="IPR050494">
    <property type="entry name" value="Ser_Thr_dual-spec_kinase"/>
</dbReference>
<evidence type="ECO:0000256" key="2">
    <source>
        <dbReference type="ARBA" id="ARBA00022679"/>
    </source>
</evidence>
<dbReference type="SUPFAM" id="SSF56112">
    <property type="entry name" value="Protein kinase-like (PK-like)"/>
    <property type="match status" value="1"/>
</dbReference>
<evidence type="ECO:0000313" key="8">
    <source>
        <dbReference type="Proteomes" id="UP001434883"/>
    </source>
</evidence>
<name>A0ABV0Q772_9TELE</name>
<keyword evidence="4" id="KW-0418">Kinase</keyword>
<keyword evidence="2" id="KW-0808">Transferase</keyword>
<dbReference type="Proteomes" id="UP001434883">
    <property type="component" value="Unassembled WGS sequence"/>
</dbReference>
<organism evidence="7 8">
    <name type="scientific">Xenoophorus captivus</name>
    <dbReference type="NCBI Taxonomy" id="1517983"/>
    <lineage>
        <taxon>Eukaryota</taxon>
        <taxon>Metazoa</taxon>
        <taxon>Chordata</taxon>
        <taxon>Craniata</taxon>
        <taxon>Vertebrata</taxon>
        <taxon>Euteleostomi</taxon>
        <taxon>Actinopterygii</taxon>
        <taxon>Neopterygii</taxon>
        <taxon>Teleostei</taxon>
        <taxon>Neoteleostei</taxon>
        <taxon>Acanthomorphata</taxon>
        <taxon>Ovalentaria</taxon>
        <taxon>Atherinomorphae</taxon>
        <taxon>Cyprinodontiformes</taxon>
        <taxon>Goodeidae</taxon>
        <taxon>Xenoophorus</taxon>
    </lineage>
</organism>
<dbReference type="PANTHER" id="PTHR24058:SF53">
    <property type="entry name" value="HOMEODOMAIN-INTERACTING PROTEIN KINASE 2"/>
    <property type="match status" value="1"/>
</dbReference>
<keyword evidence="1" id="KW-0723">Serine/threonine-protein kinase</keyword>
<reference evidence="7 8" key="1">
    <citation type="submission" date="2021-06" db="EMBL/GenBank/DDBJ databases">
        <authorList>
            <person name="Palmer J.M."/>
        </authorList>
    </citation>
    <scope>NUCLEOTIDE SEQUENCE [LARGE SCALE GENOMIC DNA]</scope>
    <source>
        <strain evidence="7 8">XC_2019</strain>
        <tissue evidence="7">Muscle</tissue>
    </source>
</reference>
<dbReference type="PROSITE" id="PS00109">
    <property type="entry name" value="PROTEIN_KINASE_TYR"/>
    <property type="match status" value="1"/>
</dbReference>
<dbReference type="SMART" id="SM00220">
    <property type="entry name" value="S_TKc"/>
    <property type="match status" value="1"/>
</dbReference>
<dbReference type="Gene3D" id="1.10.510.10">
    <property type="entry name" value="Transferase(Phosphotransferase) domain 1"/>
    <property type="match status" value="1"/>
</dbReference>
<evidence type="ECO:0000313" key="7">
    <source>
        <dbReference type="EMBL" id="MEQ2191629.1"/>
    </source>
</evidence>
<comment type="caution">
    <text evidence="7">The sequence shown here is derived from an EMBL/GenBank/DDBJ whole genome shotgun (WGS) entry which is preliminary data.</text>
</comment>
<feature type="domain" description="Protein kinase" evidence="6">
    <location>
        <begin position="1"/>
        <end position="255"/>
    </location>
</feature>
<keyword evidence="8" id="KW-1185">Reference proteome</keyword>
<dbReference type="PANTHER" id="PTHR24058">
    <property type="entry name" value="DUAL SPECIFICITY PROTEIN KINASE"/>
    <property type="match status" value="1"/>
</dbReference>
<dbReference type="PROSITE" id="PS50011">
    <property type="entry name" value="PROTEIN_KINASE_DOM"/>
    <property type="match status" value="1"/>
</dbReference>
<keyword evidence="5" id="KW-0067">ATP-binding</keyword>
<dbReference type="Pfam" id="PF00069">
    <property type="entry name" value="Pkinase"/>
    <property type="match status" value="1"/>
</dbReference>
<gene>
    <name evidence="7" type="ORF">XENOCAPTIV_000275</name>
</gene>
<sequence length="255" mass="29379">MDGRKISPAKSGQTRVLETSLTTRAREESGFITGLISVYNRRVVAKQMLVALDFLKGIGLTHRDVRPDNIMLVDRVSQPLRVKLIDFRLAEETSKLNEDVKQPVGYRAPEVFLKLAMDEGVDMWGLGCILAFLYIGYHLFPTHCEYECMRVMVRMLGKPEEYILDSGGDVEYFFSLVSQNPSYWLFKMPHEYTRQTGKEVRPPVGGFQFGMRSMDNFHLTILPDPFKKDDWQLFVDLLKDMLHITPQKGSPPMRH</sequence>
<dbReference type="InterPro" id="IPR008266">
    <property type="entry name" value="Tyr_kinase_AS"/>
</dbReference>
<evidence type="ECO:0000256" key="5">
    <source>
        <dbReference type="ARBA" id="ARBA00022840"/>
    </source>
</evidence>
<dbReference type="InterPro" id="IPR011009">
    <property type="entry name" value="Kinase-like_dom_sf"/>
</dbReference>
<accession>A0ABV0Q772</accession>